<keyword evidence="1" id="KW-0732">Signal</keyword>
<evidence type="ECO:0008006" key="4">
    <source>
        <dbReference type="Google" id="ProtNLM"/>
    </source>
</evidence>
<evidence type="ECO:0000256" key="1">
    <source>
        <dbReference type="SAM" id="SignalP"/>
    </source>
</evidence>
<evidence type="ECO:0000313" key="3">
    <source>
        <dbReference type="Proteomes" id="UP000813462"/>
    </source>
</evidence>
<accession>A0A978VID8</accession>
<dbReference type="Proteomes" id="UP000813462">
    <property type="component" value="Unassembled WGS sequence"/>
</dbReference>
<feature type="signal peptide" evidence="1">
    <location>
        <begin position="1"/>
        <end position="22"/>
    </location>
</feature>
<dbReference type="EMBL" id="JAEACU010000004">
    <property type="protein sequence ID" value="KAH7532857.1"/>
    <property type="molecule type" value="Genomic_DNA"/>
</dbReference>
<feature type="chain" id="PRO_5038136906" description="Rapid ALkalinization Factor" evidence="1">
    <location>
        <begin position="23"/>
        <end position="75"/>
    </location>
</feature>
<organism evidence="2 3">
    <name type="scientific">Ziziphus jujuba var. spinosa</name>
    <dbReference type="NCBI Taxonomy" id="714518"/>
    <lineage>
        <taxon>Eukaryota</taxon>
        <taxon>Viridiplantae</taxon>
        <taxon>Streptophyta</taxon>
        <taxon>Embryophyta</taxon>
        <taxon>Tracheophyta</taxon>
        <taxon>Spermatophyta</taxon>
        <taxon>Magnoliopsida</taxon>
        <taxon>eudicotyledons</taxon>
        <taxon>Gunneridae</taxon>
        <taxon>Pentapetalae</taxon>
        <taxon>rosids</taxon>
        <taxon>fabids</taxon>
        <taxon>Rosales</taxon>
        <taxon>Rhamnaceae</taxon>
        <taxon>Paliureae</taxon>
        <taxon>Ziziphus</taxon>
    </lineage>
</organism>
<gene>
    <name evidence="2" type="ORF">FEM48_Zijuj04G0067100</name>
</gene>
<comment type="caution">
    <text evidence="2">The sequence shown here is derived from an EMBL/GenBank/DDBJ whole genome shotgun (WGS) entry which is preliminary data.</text>
</comment>
<proteinExistence type="predicted"/>
<protein>
    <recommendedName>
        <fullName evidence="4">Rapid ALkalinization Factor</fullName>
    </recommendedName>
</protein>
<evidence type="ECO:0000313" key="2">
    <source>
        <dbReference type="EMBL" id="KAH7532857.1"/>
    </source>
</evidence>
<dbReference type="AlphaFoldDB" id="A0A978VID8"/>
<sequence>MKAFLILCILLASILSFPSVYSRQLIAKGAVNGSSATPFCPIYKRNCHINVNAPPPPKKGCNPYERGCHQPPGST</sequence>
<reference evidence="2" key="1">
    <citation type="journal article" date="2021" name="Front. Plant Sci.">
        <title>Chromosome-Scale Genome Assembly for Chinese Sour Jujube and Insights Into Its Genome Evolution and Domestication Signature.</title>
        <authorList>
            <person name="Shen L.-Y."/>
            <person name="Luo H."/>
            <person name="Wang X.-L."/>
            <person name="Wang X.-M."/>
            <person name="Qiu X.-J."/>
            <person name="Liu H."/>
            <person name="Zhou S.-S."/>
            <person name="Jia K.-H."/>
            <person name="Nie S."/>
            <person name="Bao Y.-T."/>
            <person name="Zhang R.-G."/>
            <person name="Yun Q.-Z."/>
            <person name="Chai Y.-H."/>
            <person name="Lu J.-Y."/>
            <person name="Li Y."/>
            <person name="Zhao S.-W."/>
            <person name="Mao J.-F."/>
            <person name="Jia S.-G."/>
            <person name="Mao Y.-M."/>
        </authorList>
    </citation>
    <scope>NUCLEOTIDE SEQUENCE</scope>
    <source>
        <strain evidence="2">AT0</strain>
        <tissue evidence="2">Leaf</tissue>
    </source>
</reference>
<name>A0A978VID8_ZIZJJ</name>